<keyword evidence="5" id="KW-0997">Cell inner membrane</keyword>
<dbReference type="HOGENOM" id="CLU_1249620_0_0_10"/>
<dbReference type="InterPro" id="IPR051045">
    <property type="entry name" value="TonB-dependent_transducer"/>
</dbReference>
<evidence type="ECO:0000256" key="1">
    <source>
        <dbReference type="ARBA" id="ARBA00004383"/>
    </source>
</evidence>
<evidence type="ECO:0000256" key="8">
    <source>
        <dbReference type="ARBA" id="ARBA00022989"/>
    </source>
</evidence>
<evidence type="ECO:0000256" key="9">
    <source>
        <dbReference type="ARBA" id="ARBA00023136"/>
    </source>
</evidence>
<dbReference type="OrthoDB" id="9814002at2"/>
<keyword evidence="8" id="KW-1133">Transmembrane helix</keyword>
<dbReference type="PANTHER" id="PTHR33446">
    <property type="entry name" value="PROTEIN TONB-RELATED"/>
    <property type="match status" value="1"/>
</dbReference>
<keyword evidence="4" id="KW-1003">Cell membrane</keyword>
<organism evidence="12 13">
    <name type="scientific">Paludibacter propionicigenes (strain DSM 17365 / JCM 13257 / WB4)</name>
    <dbReference type="NCBI Taxonomy" id="694427"/>
    <lineage>
        <taxon>Bacteria</taxon>
        <taxon>Pseudomonadati</taxon>
        <taxon>Bacteroidota</taxon>
        <taxon>Bacteroidia</taxon>
        <taxon>Bacteroidales</taxon>
        <taxon>Paludibacteraceae</taxon>
        <taxon>Paludibacter</taxon>
    </lineage>
</organism>
<name>E4T687_PALPW</name>
<evidence type="ECO:0000313" key="13">
    <source>
        <dbReference type="Proteomes" id="UP000008718"/>
    </source>
</evidence>
<dbReference type="Proteomes" id="UP000008718">
    <property type="component" value="Chromosome"/>
</dbReference>
<dbReference type="KEGG" id="ppn:Palpr_2095"/>
<dbReference type="SUPFAM" id="SSF74653">
    <property type="entry name" value="TolA/TonB C-terminal domain"/>
    <property type="match status" value="1"/>
</dbReference>
<dbReference type="GO" id="GO:0031992">
    <property type="term" value="F:energy transducer activity"/>
    <property type="evidence" value="ECO:0007669"/>
    <property type="project" value="TreeGrafter"/>
</dbReference>
<dbReference type="GO" id="GO:0055085">
    <property type="term" value="P:transmembrane transport"/>
    <property type="evidence" value="ECO:0007669"/>
    <property type="project" value="InterPro"/>
</dbReference>
<proteinExistence type="inferred from homology"/>
<comment type="subcellular location">
    <subcellularLocation>
        <location evidence="1">Cell inner membrane</location>
        <topology evidence="1">Single-pass membrane protein</topology>
        <orientation evidence="1">Periplasmic side</orientation>
    </subcellularLocation>
</comment>
<dbReference type="eggNOG" id="COG0810">
    <property type="taxonomic scope" value="Bacteria"/>
</dbReference>
<dbReference type="Gene3D" id="3.30.1150.10">
    <property type="match status" value="1"/>
</dbReference>
<evidence type="ECO:0000256" key="10">
    <source>
        <dbReference type="SAM" id="SignalP"/>
    </source>
</evidence>
<feature type="chain" id="PRO_5003186896" evidence="10">
    <location>
        <begin position="21"/>
        <end position="221"/>
    </location>
</feature>
<keyword evidence="3" id="KW-0813">Transport</keyword>
<dbReference type="GO" id="GO:0098797">
    <property type="term" value="C:plasma membrane protein complex"/>
    <property type="evidence" value="ECO:0007669"/>
    <property type="project" value="TreeGrafter"/>
</dbReference>
<dbReference type="Pfam" id="PF03544">
    <property type="entry name" value="TonB_C"/>
    <property type="match status" value="1"/>
</dbReference>
<evidence type="ECO:0000256" key="6">
    <source>
        <dbReference type="ARBA" id="ARBA00022692"/>
    </source>
</evidence>
<feature type="domain" description="TonB C-terminal" evidence="11">
    <location>
        <begin position="130"/>
        <end position="221"/>
    </location>
</feature>
<sequence>MKNRNLILCVLCVFALAGSAQEKLKRVVEKNKVSKLTETYYVLDDEPSIKEGSYQLQGADKKVYITGEYKKNTRVGVWTFSNKAGEVSRRFNFERDSVVEYVWGRNDSTRMRVKMANGWKLKEVSSPPFPMYGDLSFILSRSLTYPEKAKNEGVQGTVVVGVRIDRTGVRVGSGVRKSVDAALDKEALRVVNMIDVWYPAVCEGRKTECEYLISIPFELKK</sequence>
<dbReference type="NCBIfam" id="TIGR01352">
    <property type="entry name" value="tonB_Cterm"/>
    <property type="match status" value="1"/>
</dbReference>
<evidence type="ECO:0000313" key="12">
    <source>
        <dbReference type="EMBL" id="ADQ80231.1"/>
    </source>
</evidence>
<evidence type="ECO:0000256" key="7">
    <source>
        <dbReference type="ARBA" id="ARBA00022927"/>
    </source>
</evidence>
<comment type="similarity">
    <text evidence="2">Belongs to the TonB family.</text>
</comment>
<dbReference type="PROSITE" id="PS52015">
    <property type="entry name" value="TONB_CTD"/>
    <property type="match status" value="1"/>
</dbReference>
<evidence type="ECO:0000256" key="2">
    <source>
        <dbReference type="ARBA" id="ARBA00006555"/>
    </source>
</evidence>
<dbReference type="InterPro" id="IPR037682">
    <property type="entry name" value="TonB_C"/>
</dbReference>
<dbReference type="PANTHER" id="PTHR33446:SF2">
    <property type="entry name" value="PROTEIN TONB"/>
    <property type="match status" value="1"/>
</dbReference>
<keyword evidence="7" id="KW-0653">Protein transport</keyword>
<keyword evidence="10" id="KW-0732">Signal</keyword>
<feature type="signal peptide" evidence="10">
    <location>
        <begin position="1"/>
        <end position="20"/>
    </location>
</feature>
<evidence type="ECO:0000256" key="4">
    <source>
        <dbReference type="ARBA" id="ARBA00022475"/>
    </source>
</evidence>
<dbReference type="InterPro" id="IPR006260">
    <property type="entry name" value="TonB/TolA_C"/>
</dbReference>
<reference key="1">
    <citation type="submission" date="2010-11" db="EMBL/GenBank/DDBJ databases">
        <title>The complete genome of Paludibacter propionicigenes DSM 17365.</title>
        <authorList>
            <consortium name="US DOE Joint Genome Institute (JGI-PGF)"/>
            <person name="Lucas S."/>
            <person name="Copeland A."/>
            <person name="Lapidus A."/>
            <person name="Bruce D."/>
            <person name="Goodwin L."/>
            <person name="Pitluck S."/>
            <person name="Kyrpides N."/>
            <person name="Mavromatis K."/>
            <person name="Ivanova N."/>
            <person name="Munk A.C."/>
            <person name="Brettin T."/>
            <person name="Detter J.C."/>
            <person name="Han C."/>
            <person name="Tapia R."/>
            <person name="Land M."/>
            <person name="Hauser L."/>
            <person name="Markowitz V."/>
            <person name="Cheng J.-F."/>
            <person name="Hugenholtz P."/>
            <person name="Woyke T."/>
            <person name="Wu D."/>
            <person name="Gronow S."/>
            <person name="Wellnitz S."/>
            <person name="Brambilla E."/>
            <person name="Klenk H.-P."/>
            <person name="Eisen J.A."/>
        </authorList>
    </citation>
    <scope>NUCLEOTIDE SEQUENCE</scope>
    <source>
        <strain>WB4</strain>
    </source>
</reference>
<dbReference type="AlphaFoldDB" id="E4T687"/>
<dbReference type="STRING" id="694427.Palpr_2095"/>
<dbReference type="RefSeq" id="WP_013445600.1">
    <property type="nucleotide sequence ID" value="NC_014734.1"/>
</dbReference>
<accession>E4T687</accession>
<keyword evidence="6" id="KW-0812">Transmembrane</keyword>
<keyword evidence="13" id="KW-1185">Reference proteome</keyword>
<dbReference type="EMBL" id="CP002345">
    <property type="protein sequence ID" value="ADQ80231.1"/>
    <property type="molecule type" value="Genomic_DNA"/>
</dbReference>
<evidence type="ECO:0000256" key="5">
    <source>
        <dbReference type="ARBA" id="ARBA00022519"/>
    </source>
</evidence>
<evidence type="ECO:0000256" key="3">
    <source>
        <dbReference type="ARBA" id="ARBA00022448"/>
    </source>
</evidence>
<keyword evidence="9" id="KW-0472">Membrane</keyword>
<evidence type="ECO:0000259" key="11">
    <source>
        <dbReference type="PROSITE" id="PS52015"/>
    </source>
</evidence>
<gene>
    <name evidence="12" type="ordered locus">Palpr_2095</name>
</gene>
<reference evidence="12 13" key="2">
    <citation type="journal article" date="2011" name="Stand. Genomic Sci.">
        <title>Complete genome sequence of Paludibacter propionicigenes type strain (WB4).</title>
        <authorList>
            <person name="Gronow S."/>
            <person name="Munk C."/>
            <person name="Lapidus A."/>
            <person name="Nolan M."/>
            <person name="Lucas S."/>
            <person name="Hammon N."/>
            <person name="Deshpande S."/>
            <person name="Cheng J.F."/>
            <person name="Tapia R."/>
            <person name="Han C."/>
            <person name="Goodwin L."/>
            <person name="Pitluck S."/>
            <person name="Liolios K."/>
            <person name="Ivanova N."/>
            <person name="Mavromatis K."/>
            <person name="Mikhailova N."/>
            <person name="Pati A."/>
            <person name="Chen A."/>
            <person name="Palaniappan K."/>
            <person name="Land M."/>
            <person name="Hauser L."/>
            <person name="Chang Y.J."/>
            <person name="Jeffries C.D."/>
            <person name="Brambilla E."/>
            <person name="Rohde M."/>
            <person name="Goker M."/>
            <person name="Detter J.C."/>
            <person name="Woyke T."/>
            <person name="Bristow J."/>
            <person name="Eisen J.A."/>
            <person name="Markowitz V."/>
            <person name="Hugenholtz P."/>
            <person name="Kyrpides N.C."/>
            <person name="Klenk H.P."/>
        </authorList>
    </citation>
    <scope>NUCLEOTIDE SEQUENCE [LARGE SCALE GENOMIC DNA]</scope>
    <source>
        <strain evidence="13">DSM 17365 / JCM 13257 / WB4</strain>
    </source>
</reference>
<protein>
    <submittedName>
        <fullName evidence="12">TonB family protein</fullName>
    </submittedName>
</protein>
<dbReference type="GO" id="GO:0015031">
    <property type="term" value="P:protein transport"/>
    <property type="evidence" value="ECO:0007669"/>
    <property type="project" value="UniProtKB-KW"/>
</dbReference>